<dbReference type="InterPro" id="IPR001279">
    <property type="entry name" value="Metallo-B-lactamas"/>
</dbReference>
<dbReference type="SMART" id="SM00849">
    <property type="entry name" value="Lactamase_B"/>
    <property type="match status" value="1"/>
</dbReference>
<accession>A0ABQ5TNY6</accession>
<dbReference type="Gene3D" id="3.60.15.10">
    <property type="entry name" value="Ribonuclease Z/Hydroxyacylglutathione hydrolase-like"/>
    <property type="match status" value="1"/>
</dbReference>
<proteinExistence type="predicted"/>
<dbReference type="EMBL" id="BSKO01000001">
    <property type="protein sequence ID" value="GLO67318.1"/>
    <property type="molecule type" value="Genomic_DNA"/>
</dbReference>
<dbReference type="InterPro" id="IPR048933">
    <property type="entry name" value="B_lactamase-like_C"/>
</dbReference>
<reference evidence="2 3" key="1">
    <citation type="submission" date="2023-02" db="EMBL/GenBank/DDBJ databases">
        <title>Oceanobacillus kimchii IFOP_LL358 isolated form Alexandrium catenella lab strain.</title>
        <authorList>
            <person name="Gajardo G."/>
            <person name="Ueki S."/>
            <person name="Maruyama F."/>
        </authorList>
    </citation>
    <scope>NUCLEOTIDE SEQUENCE [LARGE SCALE GENOMIC DNA]</scope>
    <source>
        <strain evidence="2 3">IFOP_LL358</strain>
    </source>
</reference>
<dbReference type="InterPro" id="IPR036866">
    <property type="entry name" value="RibonucZ/Hydroxyglut_hydro"/>
</dbReference>
<evidence type="ECO:0000313" key="3">
    <source>
        <dbReference type="Proteomes" id="UP001275436"/>
    </source>
</evidence>
<dbReference type="Proteomes" id="UP001275436">
    <property type="component" value="Unassembled WGS sequence"/>
</dbReference>
<dbReference type="PANTHER" id="PTHR23131:SF4">
    <property type="entry name" value="METALLO-BETA-LACTAMASE SUPERFAMILY POTEIN"/>
    <property type="match status" value="1"/>
</dbReference>
<dbReference type="RefSeq" id="WP_069685534.1">
    <property type="nucleotide sequence ID" value="NZ_BSKO01000001.1"/>
</dbReference>
<evidence type="ECO:0000313" key="2">
    <source>
        <dbReference type="EMBL" id="GLO67318.1"/>
    </source>
</evidence>
<evidence type="ECO:0000259" key="1">
    <source>
        <dbReference type="SMART" id="SM00849"/>
    </source>
</evidence>
<organism evidence="2 3">
    <name type="scientific">Oceanobacillus kimchii</name>
    <dbReference type="NCBI Taxonomy" id="746691"/>
    <lineage>
        <taxon>Bacteria</taxon>
        <taxon>Bacillati</taxon>
        <taxon>Bacillota</taxon>
        <taxon>Bacilli</taxon>
        <taxon>Bacillales</taxon>
        <taxon>Bacillaceae</taxon>
        <taxon>Oceanobacillus</taxon>
    </lineage>
</organism>
<name>A0ABQ5TNY6_9BACI</name>
<comment type="caution">
    <text evidence="2">The sequence shown here is derived from an EMBL/GenBank/DDBJ whole genome shotgun (WGS) entry which is preliminary data.</text>
</comment>
<protein>
    <submittedName>
        <fullName evidence="2">MBL fold metallo-hydrolase</fullName>
    </submittedName>
</protein>
<dbReference type="SUPFAM" id="SSF56281">
    <property type="entry name" value="Metallo-hydrolase/oxidoreductase"/>
    <property type="match status" value="1"/>
</dbReference>
<dbReference type="InterPro" id="IPR036388">
    <property type="entry name" value="WH-like_DNA-bd_sf"/>
</dbReference>
<gene>
    <name evidence="2" type="ORF">MACH08_31020</name>
</gene>
<sequence length="313" mass="36060">MLDQLGIKKVTLDLPFRLNHVNCFIGETDYGVKVMDTGLHRNQTVQRWNEELRGKHVSDIIITHYHPDHFGYAGGLQQQTGANLWMTEVDERAALSSWEKPFLQQLNDNYELAGIPKEIASQLADNTSSFYPYVTPYPTVHGHLKEGEQIQFGTYEYEIIYTPGHSDGLVTFYNQEKNVLLSTDHILPKITPNISYWFHGEANPLKNYLASLEKIKKLQVEWVIPSHGNPFPDANKRIEEIKSHHEDRLSYLLEEIKVETTVYEATDKLFPKKLSVHDSRFAVGETIAHLEYLRIAGECTKELINGVYRYRAN</sequence>
<keyword evidence="3" id="KW-1185">Reference proteome</keyword>
<dbReference type="Pfam" id="PF00753">
    <property type="entry name" value="Lactamase_B"/>
    <property type="match status" value="1"/>
</dbReference>
<feature type="domain" description="Metallo-beta-lactamase" evidence="1">
    <location>
        <begin position="20"/>
        <end position="227"/>
    </location>
</feature>
<dbReference type="PANTHER" id="PTHR23131">
    <property type="entry name" value="ENDORIBONUCLEASE LACTB2"/>
    <property type="match status" value="1"/>
</dbReference>
<dbReference type="Pfam" id="PF21221">
    <property type="entry name" value="B_lactamase-like_C"/>
    <property type="match status" value="1"/>
</dbReference>
<dbReference type="Gene3D" id="1.10.10.10">
    <property type="entry name" value="Winged helix-like DNA-binding domain superfamily/Winged helix DNA-binding domain"/>
    <property type="match status" value="1"/>
</dbReference>
<dbReference type="InterPro" id="IPR050662">
    <property type="entry name" value="Sec-metab_biosynth-thioest"/>
</dbReference>